<reference evidence="1" key="1">
    <citation type="journal article" date="2024" name="Gigascience">
        <title>Chromosome-level genome of the poultry shaft louse Menopon gallinae provides insight into the host-switching and adaptive evolution of parasitic lice.</title>
        <authorList>
            <person name="Xu Y."/>
            <person name="Ma L."/>
            <person name="Liu S."/>
            <person name="Liang Y."/>
            <person name="Liu Q."/>
            <person name="He Z."/>
            <person name="Tian L."/>
            <person name="Duan Y."/>
            <person name="Cai W."/>
            <person name="Li H."/>
            <person name="Song F."/>
        </authorList>
    </citation>
    <scope>NUCLEOTIDE SEQUENCE</scope>
    <source>
        <strain evidence="1">Cailab_2023a</strain>
    </source>
</reference>
<proteinExistence type="predicted"/>
<organism evidence="1">
    <name type="scientific">Menopon gallinae</name>
    <name type="common">poultry shaft louse</name>
    <dbReference type="NCBI Taxonomy" id="328185"/>
    <lineage>
        <taxon>Eukaryota</taxon>
        <taxon>Metazoa</taxon>
        <taxon>Ecdysozoa</taxon>
        <taxon>Arthropoda</taxon>
        <taxon>Hexapoda</taxon>
        <taxon>Insecta</taxon>
        <taxon>Pterygota</taxon>
        <taxon>Neoptera</taxon>
        <taxon>Paraneoptera</taxon>
        <taxon>Psocodea</taxon>
        <taxon>Troctomorpha</taxon>
        <taxon>Phthiraptera</taxon>
        <taxon>Amblycera</taxon>
        <taxon>Menoponidae</taxon>
        <taxon>Menopon</taxon>
    </lineage>
</organism>
<gene>
    <name evidence="1" type="ORF">PYX00_004361</name>
</gene>
<evidence type="ECO:0000313" key="1">
    <source>
        <dbReference type="EMBL" id="KAL0276893.1"/>
    </source>
</evidence>
<accession>A0AAW2I503</accession>
<name>A0AAW2I503_9NEOP</name>
<protein>
    <submittedName>
        <fullName evidence="1">Uncharacterized protein</fullName>
    </submittedName>
</protein>
<sequence>MFGSAIFSPFPNGVRCEAFTMSLRSFKSSACTFSQFMLFRELPEMIVTRDILFDGSEFRIVFSLVFFVSGYGRLDFPLQGAEIHFKRLICKFGIEINPNGVRCRGNGHDLRPRRSWHQIPFPIFSRRNVCDQEQRSKII</sequence>
<dbReference type="AlphaFoldDB" id="A0AAW2I503"/>
<comment type="caution">
    <text evidence="1">The sequence shown here is derived from an EMBL/GenBank/DDBJ whole genome shotgun (WGS) entry which is preliminary data.</text>
</comment>
<dbReference type="EMBL" id="JARGDH010000002">
    <property type="protein sequence ID" value="KAL0276893.1"/>
    <property type="molecule type" value="Genomic_DNA"/>
</dbReference>